<name>A0ABS2PVS2_9BACL</name>
<keyword evidence="5" id="KW-1185">Reference proteome</keyword>
<accession>A0ABS2PVS2</accession>
<dbReference type="Gene3D" id="3.30.360.10">
    <property type="entry name" value="Dihydrodipicolinate Reductase, domain 2"/>
    <property type="match status" value="1"/>
</dbReference>
<evidence type="ECO:0000259" key="2">
    <source>
        <dbReference type="Pfam" id="PF01408"/>
    </source>
</evidence>
<dbReference type="Proteomes" id="UP000808914">
    <property type="component" value="Unassembled WGS sequence"/>
</dbReference>
<dbReference type="Gene3D" id="3.40.50.720">
    <property type="entry name" value="NAD(P)-binding Rossmann-like Domain"/>
    <property type="match status" value="1"/>
</dbReference>
<dbReference type="InterPro" id="IPR000683">
    <property type="entry name" value="Gfo/Idh/MocA-like_OxRdtase_N"/>
</dbReference>
<dbReference type="SUPFAM" id="SSF55347">
    <property type="entry name" value="Glyceraldehyde-3-phosphate dehydrogenase-like, C-terminal domain"/>
    <property type="match status" value="1"/>
</dbReference>
<dbReference type="InterPro" id="IPR004104">
    <property type="entry name" value="Gfo/Idh/MocA-like_OxRdtase_C"/>
</dbReference>
<dbReference type="PANTHER" id="PTHR43377">
    <property type="entry name" value="BILIVERDIN REDUCTASE A"/>
    <property type="match status" value="1"/>
</dbReference>
<evidence type="ECO:0000256" key="1">
    <source>
        <dbReference type="ARBA" id="ARBA00010928"/>
    </source>
</evidence>
<comment type="caution">
    <text evidence="4">The sequence shown here is derived from an EMBL/GenBank/DDBJ whole genome shotgun (WGS) entry which is preliminary data.</text>
</comment>
<evidence type="ECO:0000313" key="5">
    <source>
        <dbReference type="Proteomes" id="UP000808914"/>
    </source>
</evidence>
<dbReference type="Pfam" id="PF01408">
    <property type="entry name" value="GFO_IDH_MocA"/>
    <property type="match status" value="1"/>
</dbReference>
<dbReference type="SUPFAM" id="SSF51735">
    <property type="entry name" value="NAD(P)-binding Rossmann-fold domains"/>
    <property type="match status" value="1"/>
</dbReference>
<dbReference type="EMBL" id="JAFBER010000001">
    <property type="protein sequence ID" value="MBM7644154.1"/>
    <property type="molecule type" value="Genomic_DNA"/>
</dbReference>
<organism evidence="4 5">
    <name type="scientific">Scopulibacillus daqui</name>
    <dbReference type="NCBI Taxonomy" id="1469162"/>
    <lineage>
        <taxon>Bacteria</taxon>
        <taxon>Bacillati</taxon>
        <taxon>Bacillota</taxon>
        <taxon>Bacilli</taxon>
        <taxon>Bacillales</taxon>
        <taxon>Sporolactobacillaceae</taxon>
        <taxon>Scopulibacillus</taxon>
    </lineage>
</organism>
<dbReference type="PANTHER" id="PTHR43377:SF2">
    <property type="entry name" value="BINDING ROSSMANN FOLD OXIDOREDUCTASE, PUTATIVE (AFU_ORTHOLOGUE AFUA_4G00560)-RELATED"/>
    <property type="match status" value="1"/>
</dbReference>
<proteinExistence type="inferred from homology"/>
<dbReference type="Pfam" id="PF02894">
    <property type="entry name" value="GFO_IDH_MocA_C"/>
    <property type="match status" value="1"/>
</dbReference>
<feature type="domain" description="Gfo/Idh/MocA-like oxidoreductase C-terminal" evidence="3">
    <location>
        <begin position="140"/>
        <end position="400"/>
    </location>
</feature>
<reference evidence="4 5" key="1">
    <citation type="submission" date="2021-01" db="EMBL/GenBank/DDBJ databases">
        <title>Genomic Encyclopedia of Type Strains, Phase IV (KMG-IV): sequencing the most valuable type-strain genomes for metagenomic binning, comparative biology and taxonomic classification.</title>
        <authorList>
            <person name="Goeker M."/>
        </authorList>
    </citation>
    <scope>NUCLEOTIDE SEQUENCE [LARGE SCALE GENOMIC DNA]</scope>
    <source>
        <strain evidence="4 5">DSM 28236</strain>
    </source>
</reference>
<sequence>MKKLTAALIGAGDRGAHAYGPYAVSYPNELQFVAVCDPNEERSFRFAQTHRIAKERIYSSWEDIFEQPKLADIMVICTLDRLHFEPAIRALAKGYHVLLEKPMSPVPEECMKMAKAAEEHNRLLTVCHVLRYTPYWSAMKRVINEGKIGGIISIQLNENVGYLHMAHSFVRGNWNRSDVTSPMILQKSCHDMDILSWLIGEPCLRVSSFGSLNHFRKENAPKGSAAYCLDGCEVYHECPFYAPGFYLDEGRNWARKITEDTSREGIIEALKTGPYGKCVYQSDNNVVDHQVVNLEFKGGATAAFSLCGLTHNISRNIQVMGTKGEIRGDMETNCFMVYDFLTKEENEVHVHAPQSGHGGGDTALIRSFLHEVRHFQGHQGLTSARTSVESHLMAFAAEKSRLDNGKPVNLLEYKDQLLQSL</sequence>
<gene>
    <name evidence="4" type="ORF">JOD45_000345</name>
</gene>
<evidence type="ECO:0000259" key="3">
    <source>
        <dbReference type="Pfam" id="PF02894"/>
    </source>
</evidence>
<evidence type="ECO:0000313" key="4">
    <source>
        <dbReference type="EMBL" id="MBM7644154.1"/>
    </source>
</evidence>
<protein>
    <submittedName>
        <fullName evidence="4">Dehydrogenase</fullName>
    </submittedName>
</protein>
<feature type="domain" description="Gfo/Idh/MocA-like oxidoreductase N-terminal" evidence="2">
    <location>
        <begin position="6"/>
        <end position="127"/>
    </location>
</feature>
<dbReference type="InterPro" id="IPR051450">
    <property type="entry name" value="Gfo/Idh/MocA_Oxidoreductases"/>
</dbReference>
<dbReference type="RefSeq" id="WP_205002109.1">
    <property type="nucleotide sequence ID" value="NZ_JAFBER010000001.1"/>
</dbReference>
<comment type="similarity">
    <text evidence="1">Belongs to the Gfo/Idh/MocA family.</text>
</comment>
<dbReference type="InterPro" id="IPR036291">
    <property type="entry name" value="NAD(P)-bd_dom_sf"/>
</dbReference>